<protein>
    <recommendedName>
        <fullName evidence="6">RNA methyltransferase</fullName>
        <ecNumber evidence="6">2.1.1.-</ecNumber>
    </recommendedName>
</protein>
<keyword evidence="3 6" id="KW-0808">Transferase</keyword>
<dbReference type="Gene3D" id="3.40.50.150">
    <property type="entry name" value="Vaccinia Virus protein VP39"/>
    <property type="match status" value="1"/>
</dbReference>
<evidence type="ECO:0000256" key="5">
    <source>
        <dbReference type="PROSITE-ProRule" id="PRU00848"/>
    </source>
</evidence>
<dbReference type="GO" id="GO:0005737">
    <property type="term" value="C:cytoplasm"/>
    <property type="evidence" value="ECO:0007669"/>
    <property type="project" value="TreeGrafter"/>
</dbReference>
<dbReference type="Pfam" id="PF06859">
    <property type="entry name" value="Bin3"/>
    <property type="match status" value="1"/>
</dbReference>
<dbReference type="GO" id="GO:0008171">
    <property type="term" value="F:O-methyltransferase activity"/>
    <property type="evidence" value="ECO:0007669"/>
    <property type="project" value="UniProtKB-UniRule"/>
</dbReference>
<organism evidence="9 10">
    <name type="scientific">Heterotrigona itama</name>
    <dbReference type="NCBI Taxonomy" id="395501"/>
    <lineage>
        <taxon>Eukaryota</taxon>
        <taxon>Metazoa</taxon>
        <taxon>Ecdysozoa</taxon>
        <taxon>Arthropoda</taxon>
        <taxon>Hexapoda</taxon>
        <taxon>Insecta</taxon>
        <taxon>Pterygota</taxon>
        <taxon>Neoptera</taxon>
        <taxon>Endopterygota</taxon>
        <taxon>Hymenoptera</taxon>
        <taxon>Apocrita</taxon>
        <taxon>Aculeata</taxon>
        <taxon>Apoidea</taxon>
        <taxon>Anthophila</taxon>
        <taxon>Apidae</taxon>
        <taxon>Heterotrigona</taxon>
    </lineage>
</organism>
<evidence type="ECO:0000256" key="1">
    <source>
        <dbReference type="ARBA" id="ARBA00008361"/>
    </source>
</evidence>
<proteinExistence type="inferred from homology"/>
<feature type="region of interest" description="Disordered" evidence="7">
    <location>
        <begin position="1"/>
        <end position="28"/>
    </location>
</feature>
<evidence type="ECO:0000256" key="3">
    <source>
        <dbReference type="ARBA" id="ARBA00022679"/>
    </source>
</evidence>
<dbReference type="PANTHER" id="PTHR12315">
    <property type="entry name" value="BICOID-INTERACTING PROTEIN RELATED"/>
    <property type="match status" value="1"/>
</dbReference>
<dbReference type="GO" id="GO:0008173">
    <property type="term" value="F:RNA methyltransferase activity"/>
    <property type="evidence" value="ECO:0007669"/>
    <property type="project" value="UniProtKB-UniRule"/>
</dbReference>
<dbReference type="AlphaFoldDB" id="A0A6V7H979"/>
<evidence type="ECO:0000313" key="9">
    <source>
        <dbReference type="EMBL" id="CAD1476737.1"/>
    </source>
</evidence>
<evidence type="ECO:0000256" key="7">
    <source>
        <dbReference type="SAM" id="MobiDB-lite"/>
    </source>
</evidence>
<dbReference type="Proteomes" id="UP000752696">
    <property type="component" value="Unassembled WGS sequence"/>
</dbReference>
<dbReference type="PROSITE" id="PS51515">
    <property type="entry name" value="BIN3_SAM"/>
    <property type="match status" value="1"/>
</dbReference>
<dbReference type="GO" id="GO:0032259">
    <property type="term" value="P:methylation"/>
    <property type="evidence" value="ECO:0007669"/>
    <property type="project" value="UniProtKB-KW"/>
</dbReference>
<keyword evidence="10" id="KW-1185">Reference proteome</keyword>
<accession>A0A6V7H979</accession>
<gene>
    <name evidence="9" type="ORF">MHI_LOCUS671869</name>
</gene>
<dbReference type="EMBL" id="CAJDYZ010009551">
    <property type="protein sequence ID" value="CAD1476737.1"/>
    <property type="molecule type" value="Genomic_DNA"/>
</dbReference>
<reference evidence="9" key="1">
    <citation type="submission" date="2020-07" db="EMBL/GenBank/DDBJ databases">
        <authorList>
            <person name="Nazaruddin N."/>
        </authorList>
    </citation>
    <scope>NUCLEOTIDE SEQUENCE</scope>
</reference>
<dbReference type="SUPFAM" id="SSF53335">
    <property type="entry name" value="S-adenosyl-L-methionine-dependent methyltransferases"/>
    <property type="match status" value="1"/>
</dbReference>
<evidence type="ECO:0000256" key="2">
    <source>
        <dbReference type="ARBA" id="ARBA00022603"/>
    </source>
</evidence>
<evidence type="ECO:0000259" key="8">
    <source>
        <dbReference type="PROSITE" id="PS51515"/>
    </source>
</evidence>
<dbReference type="InterPro" id="IPR024160">
    <property type="entry name" value="BIN3_SAM-bd_dom"/>
</dbReference>
<dbReference type="InterPro" id="IPR010675">
    <property type="entry name" value="Bin3_C"/>
</dbReference>
<feature type="non-terminal residue" evidence="9">
    <location>
        <position position="251"/>
    </location>
</feature>
<keyword evidence="2 6" id="KW-0489">Methyltransferase</keyword>
<feature type="domain" description="Bin3-type SAM" evidence="8">
    <location>
        <begin position="1"/>
        <end position="251"/>
    </location>
</feature>
<dbReference type="GO" id="GO:2000632">
    <property type="term" value="P:negative regulation of pre-miRNA processing"/>
    <property type="evidence" value="ECO:0007669"/>
    <property type="project" value="TreeGrafter"/>
</dbReference>
<comment type="similarity">
    <text evidence="1 6">Belongs to the methyltransferase superfamily.</text>
</comment>
<dbReference type="EC" id="2.1.1.-" evidence="6"/>
<sequence>MSEGKKNVAQGSPCKEMQEDKTDPGASRHGNFMNYYQFHPAEERVRQLPCGVWRSAHPDRKYVGLDVGCNAGDLTFVLYDFLESSLSAEEICLLGIDLDPILIERAKGRNPQPGRIDFECLDFLAEDRNRTLDEYLHRLGRSRFDVVFCFSITMWIHLNHGDEGLAEFLRIACSVTDMIVIEPQLWRCYRNASRRLRRSKGEDFPLLRTLRLTGDPAAHIERILTESCNFRRITVTENNEWKRRLLIYART</sequence>
<evidence type="ECO:0000256" key="6">
    <source>
        <dbReference type="RuleBase" id="RU367087"/>
    </source>
</evidence>
<dbReference type="InterPro" id="IPR039772">
    <property type="entry name" value="Bin3-like"/>
</dbReference>
<name>A0A6V7H979_9HYME</name>
<evidence type="ECO:0000313" key="10">
    <source>
        <dbReference type="Proteomes" id="UP000752696"/>
    </source>
</evidence>
<comment type="caution">
    <text evidence="9">The sequence shown here is derived from an EMBL/GenBank/DDBJ whole genome shotgun (WGS) entry which is preliminary data.</text>
</comment>
<keyword evidence="4 5" id="KW-0949">S-adenosyl-L-methionine</keyword>
<dbReference type="PANTHER" id="PTHR12315:SF1">
    <property type="entry name" value="RNA 5'-MONOPHOSPHATE METHYLTRANSFERASE"/>
    <property type="match status" value="1"/>
</dbReference>
<dbReference type="InterPro" id="IPR029063">
    <property type="entry name" value="SAM-dependent_MTases_sf"/>
</dbReference>
<evidence type="ECO:0000256" key="4">
    <source>
        <dbReference type="ARBA" id="ARBA00022691"/>
    </source>
</evidence>
<dbReference type="CDD" id="cd02440">
    <property type="entry name" value="AdoMet_MTases"/>
    <property type="match status" value="1"/>
</dbReference>
<dbReference type="OrthoDB" id="273070at2759"/>